<dbReference type="InterPro" id="IPR002156">
    <property type="entry name" value="RNaseH_domain"/>
</dbReference>
<keyword evidence="1" id="KW-0812">Transmembrane</keyword>
<dbReference type="AlphaFoldDB" id="A0A5B6VKG8"/>
<feature type="domain" description="RNase H type-1" evidence="2">
    <location>
        <begin position="261"/>
        <end position="325"/>
    </location>
</feature>
<dbReference type="OrthoDB" id="10489297at2759"/>
<evidence type="ECO:0000313" key="4">
    <source>
        <dbReference type="Proteomes" id="UP000325315"/>
    </source>
</evidence>
<evidence type="ECO:0000259" key="2">
    <source>
        <dbReference type="Pfam" id="PF13456"/>
    </source>
</evidence>
<protein>
    <submittedName>
        <fullName evidence="3">E3 ubiquitin-protein ligase UPL6-like isoform X3</fullName>
    </submittedName>
</protein>
<organism evidence="3 4">
    <name type="scientific">Gossypium australe</name>
    <dbReference type="NCBI Taxonomy" id="47621"/>
    <lineage>
        <taxon>Eukaryota</taxon>
        <taxon>Viridiplantae</taxon>
        <taxon>Streptophyta</taxon>
        <taxon>Embryophyta</taxon>
        <taxon>Tracheophyta</taxon>
        <taxon>Spermatophyta</taxon>
        <taxon>Magnoliopsida</taxon>
        <taxon>eudicotyledons</taxon>
        <taxon>Gunneridae</taxon>
        <taxon>Pentapetalae</taxon>
        <taxon>rosids</taxon>
        <taxon>malvids</taxon>
        <taxon>Malvales</taxon>
        <taxon>Malvaceae</taxon>
        <taxon>Malvoideae</taxon>
        <taxon>Gossypium</taxon>
    </lineage>
</organism>
<accession>A0A5B6VKG8</accession>
<name>A0A5B6VKG8_9ROSI</name>
<keyword evidence="1" id="KW-1133">Transmembrane helix</keyword>
<keyword evidence="1" id="KW-0472">Membrane</keyword>
<dbReference type="GO" id="GO:0003676">
    <property type="term" value="F:nucleic acid binding"/>
    <property type="evidence" value="ECO:0007669"/>
    <property type="project" value="InterPro"/>
</dbReference>
<dbReference type="GO" id="GO:0004523">
    <property type="term" value="F:RNA-DNA hybrid ribonuclease activity"/>
    <property type="evidence" value="ECO:0007669"/>
    <property type="project" value="InterPro"/>
</dbReference>
<evidence type="ECO:0000313" key="3">
    <source>
        <dbReference type="EMBL" id="KAA3469498.1"/>
    </source>
</evidence>
<dbReference type="Pfam" id="PF13456">
    <property type="entry name" value="RVT_3"/>
    <property type="match status" value="1"/>
</dbReference>
<feature type="transmembrane region" description="Helical" evidence="1">
    <location>
        <begin position="13"/>
        <end position="33"/>
    </location>
</feature>
<evidence type="ECO:0000256" key="1">
    <source>
        <dbReference type="SAM" id="Phobius"/>
    </source>
</evidence>
<comment type="caution">
    <text evidence="3">The sequence shown here is derived from an EMBL/GenBank/DDBJ whole genome shotgun (WGS) entry which is preliminary data.</text>
</comment>
<sequence length="340" mass="38338">MLLIHDFYCNWEAVLTLSMKMTLAILMNLVFYFQYQRKGSKFDLSEQTNVLFGGISAASDPHNEGPDDKEVAAVTAACAFLHVTFNTLPLERIMIWRMDAVETRELAGKKAKLAVAELAKLSRCVCADNKEGWSFIPFVTTKDALDSRNCDEIRILMTFLTALSKMASDFTAMSSVGSFVAPNVIATKDEALWVQVFKSKYGMKERLLESITRGKCPAVWRALAKTYLEYGFLKTLLKELLAFLPYPSTGSNRINWIGTSQSNGQWITGYNKYLGFCSIFDVELWEILDGLVFIQREGHKSVLIHTDNLEVVKALQDIHSAEANSTLVKRIHMTLQTIEQ</sequence>
<dbReference type="EMBL" id="SMMG02000006">
    <property type="protein sequence ID" value="KAA3469498.1"/>
    <property type="molecule type" value="Genomic_DNA"/>
</dbReference>
<reference evidence="4" key="1">
    <citation type="journal article" date="2019" name="Plant Biotechnol. J.">
        <title>Genome sequencing of the Australian wild diploid species Gossypium australe highlights disease resistance and delayed gland morphogenesis.</title>
        <authorList>
            <person name="Cai Y."/>
            <person name="Cai X."/>
            <person name="Wang Q."/>
            <person name="Wang P."/>
            <person name="Zhang Y."/>
            <person name="Cai C."/>
            <person name="Xu Y."/>
            <person name="Wang K."/>
            <person name="Zhou Z."/>
            <person name="Wang C."/>
            <person name="Geng S."/>
            <person name="Li B."/>
            <person name="Dong Q."/>
            <person name="Hou Y."/>
            <person name="Wang H."/>
            <person name="Ai P."/>
            <person name="Liu Z."/>
            <person name="Yi F."/>
            <person name="Sun M."/>
            <person name="An G."/>
            <person name="Cheng J."/>
            <person name="Zhang Y."/>
            <person name="Shi Q."/>
            <person name="Xie Y."/>
            <person name="Shi X."/>
            <person name="Chang Y."/>
            <person name="Huang F."/>
            <person name="Chen Y."/>
            <person name="Hong S."/>
            <person name="Mi L."/>
            <person name="Sun Q."/>
            <person name="Zhang L."/>
            <person name="Zhou B."/>
            <person name="Peng R."/>
            <person name="Zhang X."/>
            <person name="Liu F."/>
        </authorList>
    </citation>
    <scope>NUCLEOTIDE SEQUENCE [LARGE SCALE GENOMIC DNA]</scope>
    <source>
        <strain evidence="4">cv. PA1801</strain>
    </source>
</reference>
<gene>
    <name evidence="3" type="ORF">EPI10_015278</name>
</gene>
<dbReference type="Proteomes" id="UP000325315">
    <property type="component" value="Unassembled WGS sequence"/>
</dbReference>
<proteinExistence type="predicted"/>
<keyword evidence="4" id="KW-1185">Reference proteome</keyword>